<dbReference type="HOGENOM" id="CLU_1434200_0_0_1"/>
<proteinExistence type="predicted"/>
<name>A0A074Y0X1_AURSE</name>
<dbReference type="InParanoid" id="A0A074Y0X1"/>
<accession>A0A074Y0X1</accession>
<reference evidence="1 2" key="1">
    <citation type="journal article" date="2014" name="BMC Genomics">
        <title>Genome sequencing of four Aureobasidium pullulans varieties: biotechnological potential, stress tolerance, and description of new species.</title>
        <authorList>
            <person name="Gostin Ar C."/>
            <person name="Ohm R.A."/>
            <person name="Kogej T."/>
            <person name="Sonjak S."/>
            <person name="Turk M."/>
            <person name="Zajc J."/>
            <person name="Zalar P."/>
            <person name="Grube M."/>
            <person name="Sun H."/>
            <person name="Han J."/>
            <person name="Sharma A."/>
            <person name="Chiniquy J."/>
            <person name="Ngan C.Y."/>
            <person name="Lipzen A."/>
            <person name="Barry K."/>
            <person name="Grigoriev I.V."/>
            <person name="Gunde-Cimerman N."/>
        </authorList>
    </citation>
    <scope>NUCLEOTIDE SEQUENCE [LARGE SCALE GENOMIC DNA]</scope>
    <source>
        <strain evidence="1 2">EXF-2481</strain>
    </source>
</reference>
<dbReference type="Proteomes" id="UP000030641">
    <property type="component" value="Unassembled WGS sequence"/>
</dbReference>
<organism evidence="1 2">
    <name type="scientific">Aureobasidium subglaciale (strain EXF-2481)</name>
    <name type="common">Aureobasidium pullulans var. subglaciale</name>
    <dbReference type="NCBI Taxonomy" id="1043005"/>
    <lineage>
        <taxon>Eukaryota</taxon>
        <taxon>Fungi</taxon>
        <taxon>Dikarya</taxon>
        <taxon>Ascomycota</taxon>
        <taxon>Pezizomycotina</taxon>
        <taxon>Dothideomycetes</taxon>
        <taxon>Dothideomycetidae</taxon>
        <taxon>Dothideales</taxon>
        <taxon>Saccotheciaceae</taxon>
        <taxon>Aureobasidium</taxon>
    </lineage>
</organism>
<keyword evidence="2" id="KW-1185">Reference proteome</keyword>
<gene>
    <name evidence="1" type="ORF">AUEXF2481DRAFT_465499</name>
</gene>
<sequence length="189" mass="21476">MASDVKQRRTHKELPITDHLDPFSTPNFFFQALCNYPTGIPIILDQLAPSFPTKISETKSCSVCRISSAQWATISCTKPHGHLEEQNHNHAQTSQLSAFVSIFSPSALQRLLQSSHAVVALQATRRVHSLVVVPRYHIILNLSYLDHFQRKPVTMALFQEYQSSELNNLHYRPWSGKSKPINRRNGVKC</sequence>
<dbReference type="AlphaFoldDB" id="A0A074Y0X1"/>
<dbReference type="GeneID" id="25368138"/>
<protein>
    <submittedName>
        <fullName evidence="1">Uncharacterized protein</fullName>
    </submittedName>
</protein>
<dbReference type="OrthoDB" id="10378444at2759"/>
<evidence type="ECO:0000313" key="1">
    <source>
        <dbReference type="EMBL" id="KEQ91453.1"/>
    </source>
</evidence>
<dbReference type="EMBL" id="KL584778">
    <property type="protein sequence ID" value="KEQ91453.1"/>
    <property type="molecule type" value="Genomic_DNA"/>
</dbReference>
<evidence type="ECO:0000313" key="2">
    <source>
        <dbReference type="Proteomes" id="UP000030641"/>
    </source>
</evidence>
<dbReference type="RefSeq" id="XP_013339981.1">
    <property type="nucleotide sequence ID" value="XM_013484527.1"/>
</dbReference>